<dbReference type="EMBL" id="LVJI01000016">
    <property type="protein sequence ID" value="OAB45877.1"/>
    <property type="molecule type" value="Genomic_DNA"/>
</dbReference>
<sequence>MTTQNEIVFFTGTQTKDTEKGIFRCALNKLDGSMRIVSSTEGIENSTYLVVNSIGDRLYAVSEKSEGEIFVYAIDNETEELQLLDRKPTHGADPCFISLSTDGQYAFVSNYSGGNVNVFRIGDNGTIEESCTITHSGHSVNPDRQESPHPHSIYPDPSGSFVMVCDLGIDQIVIYRLEGGQLVKHREVNLPPGAGPRHFDFHPTGKWAYGVNELNNEVTVFTYDDKNADLHTIQSISTLPDDYNEGVSYPADIHVSTCGRFLYASNRGHDSIVQYDINLDTGKLTAVDWQSTHGEYPRNFTIVEDEFVLVANHKTGNVVSYYVDTETGRLSTTGYILELPIPMCVQSL</sequence>
<dbReference type="AlphaFoldDB" id="A0A168NKB0"/>
<dbReference type="InterPro" id="IPR019405">
    <property type="entry name" value="Lactonase_7-beta_prop"/>
</dbReference>
<dbReference type="OrthoDB" id="9790815at2"/>
<dbReference type="PANTHER" id="PTHR30344:SF1">
    <property type="entry name" value="6-PHOSPHOGLUCONOLACTONASE"/>
    <property type="match status" value="1"/>
</dbReference>
<dbReference type="InterPro" id="IPR011048">
    <property type="entry name" value="Haem_d1_sf"/>
</dbReference>
<keyword evidence="3" id="KW-1185">Reference proteome</keyword>
<dbReference type="InterPro" id="IPR050282">
    <property type="entry name" value="Cycloisomerase_2"/>
</dbReference>
<dbReference type="Pfam" id="PF10282">
    <property type="entry name" value="Lactonase"/>
    <property type="match status" value="1"/>
</dbReference>
<comment type="similarity">
    <text evidence="1">Belongs to the cycloisomerase 2 family.</text>
</comment>
<organism evidence="2 3">
    <name type="scientific">Paenibacillus antarcticus</name>
    <dbReference type="NCBI Taxonomy" id="253703"/>
    <lineage>
        <taxon>Bacteria</taxon>
        <taxon>Bacillati</taxon>
        <taxon>Bacillota</taxon>
        <taxon>Bacilli</taxon>
        <taxon>Bacillales</taxon>
        <taxon>Paenibacillaceae</taxon>
        <taxon>Paenibacillus</taxon>
    </lineage>
</organism>
<comment type="caution">
    <text evidence="2">The sequence shown here is derived from an EMBL/GenBank/DDBJ whole genome shotgun (WGS) entry which is preliminary data.</text>
</comment>
<evidence type="ECO:0000256" key="1">
    <source>
        <dbReference type="ARBA" id="ARBA00005564"/>
    </source>
</evidence>
<accession>A0A168NKB0</accession>
<proteinExistence type="inferred from homology"/>
<name>A0A168NKB0_9BACL</name>
<dbReference type="Proteomes" id="UP000077355">
    <property type="component" value="Unassembled WGS sequence"/>
</dbReference>
<dbReference type="SUPFAM" id="SSF51004">
    <property type="entry name" value="C-terminal (heme d1) domain of cytochrome cd1-nitrite reductase"/>
    <property type="match status" value="1"/>
</dbReference>
<gene>
    <name evidence="2" type="ORF">PBAT_12145</name>
</gene>
<dbReference type="GO" id="GO:0017057">
    <property type="term" value="F:6-phosphogluconolactonase activity"/>
    <property type="evidence" value="ECO:0007669"/>
    <property type="project" value="TreeGrafter"/>
</dbReference>
<protein>
    <submittedName>
        <fullName evidence="2">6-phosphogluconolactonase</fullName>
    </submittedName>
</protein>
<reference evidence="2 3" key="1">
    <citation type="submission" date="2016-03" db="EMBL/GenBank/DDBJ databases">
        <title>Draft genome sequence of Paenibacillus antarcticus CECT 5836.</title>
        <authorList>
            <person name="Shin S.-K."/>
            <person name="Yi H."/>
        </authorList>
    </citation>
    <scope>NUCLEOTIDE SEQUENCE [LARGE SCALE GENOMIC DNA]</scope>
    <source>
        <strain evidence="2 3">CECT 5836</strain>
    </source>
</reference>
<dbReference type="Gene3D" id="2.130.10.10">
    <property type="entry name" value="YVTN repeat-like/Quinoprotein amine dehydrogenase"/>
    <property type="match status" value="1"/>
</dbReference>
<evidence type="ECO:0000313" key="3">
    <source>
        <dbReference type="Proteomes" id="UP000077355"/>
    </source>
</evidence>
<dbReference type="InterPro" id="IPR015943">
    <property type="entry name" value="WD40/YVTN_repeat-like_dom_sf"/>
</dbReference>
<dbReference type="PANTHER" id="PTHR30344">
    <property type="entry name" value="6-PHOSPHOGLUCONOLACTONASE-RELATED"/>
    <property type="match status" value="1"/>
</dbReference>
<evidence type="ECO:0000313" key="2">
    <source>
        <dbReference type="EMBL" id="OAB45877.1"/>
    </source>
</evidence>